<protein>
    <submittedName>
        <fullName evidence="1">Uncharacterized protein</fullName>
    </submittedName>
</protein>
<proteinExistence type="predicted"/>
<dbReference type="EMBL" id="FNDJ01000032">
    <property type="protein sequence ID" value="SDL90173.1"/>
    <property type="molecule type" value="Genomic_DNA"/>
</dbReference>
<name>A0A1G9NV39_9ACTN</name>
<dbReference type="Proteomes" id="UP000199202">
    <property type="component" value="Unassembled WGS sequence"/>
</dbReference>
<dbReference type="AlphaFoldDB" id="A0A1G9NV39"/>
<gene>
    <name evidence="1" type="ORF">SAMN05421869_132110</name>
</gene>
<keyword evidence="2" id="KW-1185">Reference proteome</keyword>
<accession>A0A1G9NV39</accession>
<evidence type="ECO:0000313" key="1">
    <source>
        <dbReference type="EMBL" id="SDL90173.1"/>
    </source>
</evidence>
<sequence length="48" mass="5523">MRALRKERPRATRVLIARSEILAVLSDSWEAEMTRAPCVECWPSAPIR</sequence>
<organism evidence="1 2">
    <name type="scientific">Nonomuraea jiangxiensis</name>
    <dbReference type="NCBI Taxonomy" id="633440"/>
    <lineage>
        <taxon>Bacteria</taxon>
        <taxon>Bacillati</taxon>
        <taxon>Actinomycetota</taxon>
        <taxon>Actinomycetes</taxon>
        <taxon>Streptosporangiales</taxon>
        <taxon>Streptosporangiaceae</taxon>
        <taxon>Nonomuraea</taxon>
    </lineage>
</organism>
<reference evidence="1 2" key="1">
    <citation type="submission" date="2016-10" db="EMBL/GenBank/DDBJ databases">
        <authorList>
            <person name="de Groot N.N."/>
        </authorList>
    </citation>
    <scope>NUCLEOTIDE SEQUENCE [LARGE SCALE GENOMIC DNA]</scope>
    <source>
        <strain evidence="1 2">CGMCC 4.6533</strain>
    </source>
</reference>
<evidence type="ECO:0000313" key="2">
    <source>
        <dbReference type="Proteomes" id="UP000199202"/>
    </source>
</evidence>